<dbReference type="RefSeq" id="XP_052128241.1">
    <property type="nucleotide sequence ID" value="XM_052272281.1"/>
</dbReference>
<dbReference type="GO" id="GO:0004553">
    <property type="term" value="F:hydrolase activity, hydrolyzing O-glycosyl compounds"/>
    <property type="evidence" value="ECO:0007669"/>
    <property type="project" value="InterPro"/>
</dbReference>
<dbReference type="GO" id="GO:0009251">
    <property type="term" value="P:glucan catabolic process"/>
    <property type="evidence" value="ECO:0007669"/>
    <property type="project" value="TreeGrafter"/>
</dbReference>
<protein>
    <submittedName>
        <fullName evidence="7">Mannan endo-1,4-beta-mannosidase isoform X1</fullName>
    </submittedName>
    <submittedName>
        <fullName evidence="8">Mannan endo-1,4-beta-mannosidase isoform X2</fullName>
    </submittedName>
    <submittedName>
        <fullName evidence="9">Mannan endo-1,4-beta-mannosidase isoform X3</fullName>
    </submittedName>
    <submittedName>
        <fullName evidence="10">Mannan endo-1,4-beta-mannosidase isoform X4</fullName>
    </submittedName>
</protein>
<dbReference type="Pfam" id="PF00150">
    <property type="entry name" value="Cellulase"/>
    <property type="match status" value="1"/>
</dbReference>
<dbReference type="RefSeq" id="XP_052128240.1">
    <property type="nucleotide sequence ID" value="XM_052272280.1"/>
</dbReference>
<sequence>MSAGIEVFIMNGVAVTLALAGVIAFQVAPALSSNGFKVSGTTVLDRNQEPFVMRGINYAHTWYKGDAETAIPAIAATGANVIRIVLSDGGQYTYDDAASVRRILDICKQNKLVAILEVHDATGSDDFAKLRRAADYWISLASTLKGLEDHVIINIANEWFGSSGQAARWASGYASVLPSLRSAGLTHLIIVDAPGWGQDAASIAQQGRVVFEADPERNLIFSIHMYEVAAPDAATVRRHIDNSLAIGVPVIIGEFSDRQSGKPVDYKSIMQYCTERSVGWLAWSWHGNNEDTANMDLSRGANGGLTTLGNEIIYGALGIKSQSKIPNIW</sequence>
<dbReference type="KEGG" id="foc:113211199"/>
<evidence type="ECO:0000256" key="1">
    <source>
        <dbReference type="ARBA" id="ARBA00005641"/>
    </source>
</evidence>
<dbReference type="OrthoDB" id="8185432at2759"/>
<feature type="domain" description="Glycoside hydrolase family 5" evidence="5">
    <location>
        <begin position="45"/>
        <end position="288"/>
    </location>
</feature>
<evidence type="ECO:0000313" key="6">
    <source>
        <dbReference type="Proteomes" id="UP000504606"/>
    </source>
</evidence>
<evidence type="ECO:0000256" key="4">
    <source>
        <dbReference type="RuleBase" id="RU361153"/>
    </source>
</evidence>
<organism evidence="6 7">
    <name type="scientific">Frankliniella occidentalis</name>
    <name type="common">Western flower thrips</name>
    <name type="synonym">Euthrips occidentalis</name>
    <dbReference type="NCBI Taxonomy" id="133901"/>
    <lineage>
        <taxon>Eukaryota</taxon>
        <taxon>Metazoa</taxon>
        <taxon>Ecdysozoa</taxon>
        <taxon>Arthropoda</taxon>
        <taxon>Hexapoda</taxon>
        <taxon>Insecta</taxon>
        <taxon>Pterygota</taxon>
        <taxon>Neoptera</taxon>
        <taxon>Paraneoptera</taxon>
        <taxon>Thysanoptera</taxon>
        <taxon>Terebrantia</taxon>
        <taxon>Thripoidea</taxon>
        <taxon>Thripidae</taxon>
        <taxon>Frankliniella</taxon>
    </lineage>
</organism>
<gene>
    <name evidence="7 8 9 10" type="primary">LOC113211199</name>
</gene>
<dbReference type="Gene3D" id="3.20.20.80">
    <property type="entry name" value="Glycosidases"/>
    <property type="match status" value="1"/>
</dbReference>
<evidence type="ECO:0000313" key="9">
    <source>
        <dbReference type="RefSeq" id="XP_052128240.1"/>
    </source>
</evidence>
<dbReference type="PANTHER" id="PTHR34142">
    <property type="entry name" value="ENDO-BETA-1,4-GLUCANASE A"/>
    <property type="match status" value="1"/>
</dbReference>
<accession>A0A6J1T3R3</accession>
<evidence type="ECO:0000256" key="2">
    <source>
        <dbReference type="ARBA" id="ARBA00022801"/>
    </source>
</evidence>
<evidence type="ECO:0000313" key="10">
    <source>
        <dbReference type="RefSeq" id="XP_052128241.1"/>
    </source>
</evidence>
<dbReference type="SUPFAM" id="SSF51445">
    <property type="entry name" value="(Trans)glycosidases"/>
    <property type="match status" value="1"/>
</dbReference>
<evidence type="ECO:0000313" key="8">
    <source>
        <dbReference type="RefSeq" id="XP_052128239.1"/>
    </source>
</evidence>
<dbReference type="RefSeq" id="XP_052128239.1">
    <property type="nucleotide sequence ID" value="XM_052272279.1"/>
</dbReference>
<evidence type="ECO:0000313" key="7">
    <source>
        <dbReference type="RefSeq" id="XP_026285291.2"/>
    </source>
</evidence>
<keyword evidence="3 4" id="KW-0326">Glycosidase</keyword>
<dbReference type="InterPro" id="IPR017853">
    <property type="entry name" value="GH"/>
</dbReference>
<evidence type="ECO:0000259" key="5">
    <source>
        <dbReference type="Pfam" id="PF00150"/>
    </source>
</evidence>
<dbReference type="RefSeq" id="XP_026285291.2">
    <property type="nucleotide sequence ID" value="XM_026429506.2"/>
</dbReference>
<dbReference type="InterPro" id="IPR001547">
    <property type="entry name" value="Glyco_hydro_5"/>
</dbReference>
<reference evidence="7 8" key="1">
    <citation type="submission" date="2025-04" db="UniProtKB">
        <authorList>
            <consortium name="RefSeq"/>
        </authorList>
    </citation>
    <scope>IDENTIFICATION</scope>
    <source>
        <tissue evidence="7 8">Whole organism</tissue>
    </source>
</reference>
<dbReference type="Proteomes" id="UP000504606">
    <property type="component" value="Unplaced"/>
</dbReference>
<comment type="similarity">
    <text evidence="1 4">Belongs to the glycosyl hydrolase 5 (cellulase A) family.</text>
</comment>
<dbReference type="AlphaFoldDB" id="A0A6J1T3R3"/>
<dbReference type="GeneID" id="113211199"/>
<keyword evidence="6" id="KW-1185">Reference proteome</keyword>
<evidence type="ECO:0000256" key="3">
    <source>
        <dbReference type="ARBA" id="ARBA00023295"/>
    </source>
</evidence>
<proteinExistence type="inferred from homology"/>
<dbReference type="PANTHER" id="PTHR34142:SF1">
    <property type="entry name" value="GLYCOSIDE HYDROLASE FAMILY 5 DOMAIN-CONTAINING PROTEIN"/>
    <property type="match status" value="1"/>
</dbReference>
<keyword evidence="2 4" id="KW-0378">Hydrolase</keyword>
<name>A0A6J1T3R3_FRAOC</name>